<dbReference type="KEGG" id="vg:24576445"/>
<dbReference type="EMBL" id="KP025626">
    <property type="protein sequence ID" value="AIX12991.1"/>
    <property type="molecule type" value="Genomic_DNA"/>
</dbReference>
<organism evidence="2 3">
    <name type="scientific">Pseudomonas phage Pf-10</name>
    <dbReference type="NCBI Taxonomy" id="1562076"/>
    <lineage>
        <taxon>Viruses</taxon>
        <taxon>Duplodnaviria</taxon>
        <taxon>Heunggongvirae</taxon>
        <taxon>Uroviricota</taxon>
        <taxon>Caudoviricetes</taxon>
        <taxon>Autographivirales</taxon>
        <taxon>Autotranscriptaviridae</taxon>
        <taxon>Studiervirinae</taxon>
        <taxon>Pifdecavirus</taxon>
        <taxon>Pifdecavirus BIMBV46</taxon>
        <taxon>Pifdecavirus Pf10</taxon>
    </lineage>
</organism>
<keyword evidence="3" id="KW-1185">Reference proteome</keyword>
<evidence type="ECO:0000313" key="2">
    <source>
        <dbReference type="EMBL" id="AIX12991.1"/>
    </source>
</evidence>
<gene>
    <name evidence="2" type="ORF">NL61_29</name>
</gene>
<proteinExistence type="predicted"/>
<dbReference type="Proteomes" id="UP000030326">
    <property type="component" value="Segment"/>
</dbReference>
<evidence type="ECO:0000256" key="1">
    <source>
        <dbReference type="SAM" id="MobiDB-lite"/>
    </source>
</evidence>
<name>A0A0A0YV89_9CAUD</name>
<dbReference type="Pfam" id="PF17570">
    <property type="entry name" value="T7-like_gp67"/>
    <property type="match status" value="1"/>
</dbReference>
<dbReference type="InterPro" id="IPR020134">
    <property type="entry name" value="Phage_T7-like_6.7"/>
</dbReference>
<reference evidence="2 3" key="1">
    <citation type="submission" date="2014-10" db="EMBL/GenBank/DDBJ databases">
        <title>Complete genome sequence and comparative genome analysis of Pseudomonas phage Pf-10.</title>
        <authorList>
            <person name="Valentovich L.N."/>
            <person name="Pilipchuk T.A."/>
        </authorList>
    </citation>
    <scope>NUCLEOTIDE SEQUENCE [LARGE SCALE GENOMIC DNA]</scope>
</reference>
<accession>A0A0A0YV89</accession>
<dbReference type="GeneID" id="24576445"/>
<protein>
    <submittedName>
        <fullName evidence="2">Uncharacterized protein</fullName>
    </submittedName>
</protein>
<dbReference type="RefSeq" id="YP_009145626.1">
    <property type="nucleotide sequence ID" value="NC_027292.1"/>
</dbReference>
<dbReference type="OrthoDB" id="22390at10239"/>
<evidence type="ECO:0000313" key="3">
    <source>
        <dbReference type="Proteomes" id="UP000030326"/>
    </source>
</evidence>
<feature type="region of interest" description="Disordered" evidence="1">
    <location>
        <begin position="1"/>
        <end position="96"/>
    </location>
</feature>
<sequence>MCFSKKMKVPKPDTSQKAPEPVLLEAPKGIEYGDGADDDSSSDAGSTDKGLSSLKVPKGSKDTGDGTQSGTVAKDTGITPTKKKPAASGIKRAMKR</sequence>